<feature type="transmembrane region" description="Helical" evidence="1">
    <location>
        <begin position="233"/>
        <end position="257"/>
    </location>
</feature>
<gene>
    <name evidence="2" type="ordered locus">Emin_1187</name>
</gene>
<protein>
    <submittedName>
        <fullName evidence="2">Uncharacterized protein</fullName>
    </submittedName>
</protein>
<dbReference type="Proteomes" id="UP000001029">
    <property type="component" value="Chromosome"/>
</dbReference>
<proteinExistence type="predicted"/>
<evidence type="ECO:0000313" key="3">
    <source>
        <dbReference type="Proteomes" id="UP000001029"/>
    </source>
</evidence>
<name>B2KDZ1_ELUMP</name>
<dbReference type="EMBL" id="CP001055">
    <property type="protein sequence ID" value="ACC98737.1"/>
    <property type="molecule type" value="Genomic_DNA"/>
</dbReference>
<evidence type="ECO:0000256" key="1">
    <source>
        <dbReference type="SAM" id="Phobius"/>
    </source>
</evidence>
<dbReference type="KEGG" id="emi:Emin_1187"/>
<dbReference type="HOGENOM" id="CLU_1076600_0_0_0"/>
<keyword evidence="1" id="KW-0472">Membrane</keyword>
<keyword evidence="1" id="KW-0812">Transmembrane</keyword>
<dbReference type="AlphaFoldDB" id="B2KDZ1"/>
<keyword evidence="3" id="KW-1185">Reference proteome</keyword>
<keyword evidence="1" id="KW-1133">Transmembrane helix</keyword>
<reference evidence="2 3" key="1">
    <citation type="journal article" date="2009" name="Appl. Environ. Microbiol.">
        <title>Genomic analysis of 'Elusimicrobium minutum,' the first cultivated representative of the phylum 'Elusimicrobia' (formerly termite group 1).</title>
        <authorList>
            <person name="Herlemann D.P.R."/>
            <person name="Geissinger O."/>
            <person name="Ikeda-Ohtsubo W."/>
            <person name="Kunin V."/>
            <person name="Sun H."/>
            <person name="Lapidus A."/>
            <person name="Hugenholtz P."/>
            <person name="Brune A."/>
        </authorList>
    </citation>
    <scope>NUCLEOTIDE SEQUENCE [LARGE SCALE GENOMIC DNA]</scope>
    <source>
        <strain evidence="2 3">Pei191</strain>
    </source>
</reference>
<evidence type="ECO:0000313" key="2">
    <source>
        <dbReference type="EMBL" id="ACC98737.1"/>
    </source>
</evidence>
<dbReference type="RefSeq" id="WP_012415352.1">
    <property type="nucleotide sequence ID" value="NC_010644.1"/>
</dbReference>
<organism evidence="2 3">
    <name type="scientific">Elusimicrobium minutum (strain Pei191)</name>
    <dbReference type="NCBI Taxonomy" id="445932"/>
    <lineage>
        <taxon>Bacteria</taxon>
        <taxon>Pseudomonadati</taxon>
        <taxon>Elusimicrobiota</taxon>
        <taxon>Elusimicrobia</taxon>
        <taxon>Elusimicrobiales</taxon>
        <taxon>Elusimicrobiaceae</taxon>
        <taxon>Elusimicrobium</taxon>
    </lineage>
</organism>
<accession>B2KDZ1</accession>
<sequence>MTTIIFILVLILLSLAAIDFFAKGRLSRLHTQNVRIPETSDHPEGFLQKSTPAFFLFDRYRNVKTELKKNYVLELDGVTYYGGRFEGGETNNKWAFNIIVVQNKQPLPVFLIRPKLKFNIYRPKNTILTHDSEIDGKYYITFPDKVLAPEFFDADMKKQLAASDRLIVESLGKKMLFAFPEGVESKNTPEDLQYYAQTLYPEMVRNASSMDSKSFAKLDIHLRKYVLATKPTVWFYMLAVLVVGAIGVWVIDLCPFIK</sequence>